<gene>
    <name evidence="2" type="ORF">N7G274_007196</name>
</gene>
<evidence type="ECO:0000313" key="2">
    <source>
        <dbReference type="EMBL" id="KAL2040293.1"/>
    </source>
</evidence>
<dbReference type="Proteomes" id="UP001590950">
    <property type="component" value="Unassembled WGS sequence"/>
</dbReference>
<protein>
    <submittedName>
        <fullName evidence="2">Uncharacterized protein</fullName>
    </submittedName>
</protein>
<dbReference type="EMBL" id="JBEFKJ010000022">
    <property type="protein sequence ID" value="KAL2040293.1"/>
    <property type="molecule type" value="Genomic_DNA"/>
</dbReference>
<dbReference type="CDD" id="cd23703">
    <property type="entry name" value="mS26_PET12"/>
    <property type="match status" value="1"/>
</dbReference>
<reference evidence="2 3" key="1">
    <citation type="submission" date="2024-09" db="EMBL/GenBank/DDBJ databases">
        <title>Rethinking Asexuality: The Enigmatic Case of Functional Sexual Genes in Lepraria (Stereocaulaceae).</title>
        <authorList>
            <person name="Doellman M."/>
            <person name="Sun Y."/>
            <person name="Barcenas-Pena A."/>
            <person name="Lumbsch H.T."/>
            <person name="Grewe F."/>
        </authorList>
    </citation>
    <scope>NUCLEOTIDE SEQUENCE [LARGE SCALE GENOMIC DNA]</scope>
    <source>
        <strain evidence="2 3">Mercado 3170</strain>
    </source>
</reference>
<feature type="coiled-coil region" evidence="1">
    <location>
        <begin position="115"/>
        <end position="142"/>
    </location>
</feature>
<keyword evidence="3" id="KW-1185">Reference proteome</keyword>
<sequence>MPPRRIAAPRCGQVRQCIHHTRVQRLSTSSPYKATRIPPESPKFIEIPRPIQLAQSYPVRVKGILPVPRRIIRRQDIDKTSPEYFANVTPNPLMDKASTTIYADSRTAEMVSYKARQAEARRRNLREGLIELSNRKQEQERRLLFRSRKRQAQRIVALEAPEREDERLTAPSVLQSELPLKHHVLPDPNREARLARKRQNVMKMQAMREENRRNALHTLYVNAGDFITTGAQLDSTIDKVFDDLRQFSSDSRPGANVWNLGFPETVKQLLARASQTSGKKALEAAEGNAGITRERMRKIAEELTGGKMADA</sequence>
<evidence type="ECO:0000256" key="1">
    <source>
        <dbReference type="SAM" id="Coils"/>
    </source>
</evidence>
<name>A0ABR4A5E5_9LECA</name>
<accession>A0ABR4A5E5</accession>
<keyword evidence="1" id="KW-0175">Coiled coil</keyword>
<comment type="caution">
    <text evidence="2">The sequence shown here is derived from an EMBL/GenBank/DDBJ whole genome shotgun (WGS) entry which is preliminary data.</text>
</comment>
<dbReference type="Pfam" id="PF26163">
    <property type="entry name" value="mS26"/>
    <property type="match status" value="1"/>
</dbReference>
<organism evidence="2 3">
    <name type="scientific">Stereocaulon virgatum</name>
    <dbReference type="NCBI Taxonomy" id="373712"/>
    <lineage>
        <taxon>Eukaryota</taxon>
        <taxon>Fungi</taxon>
        <taxon>Dikarya</taxon>
        <taxon>Ascomycota</taxon>
        <taxon>Pezizomycotina</taxon>
        <taxon>Lecanoromycetes</taxon>
        <taxon>OSLEUM clade</taxon>
        <taxon>Lecanoromycetidae</taxon>
        <taxon>Lecanorales</taxon>
        <taxon>Lecanorineae</taxon>
        <taxon>Stereocaulaceae</taxon>
        <taxon>Stereocaulon</taxon>
    </lineage>
</organism>
<evidence type="ECO:0000313" key="3">
    <source>
        <dbReference type="Proteomes" id="UP001590950"/>
    </source>
</evidence>
<proteinExistence type="predicted"/>
<dbReference type="InterPro" id="IPR058940">
    <property type="entry name" value="mS26_fungi"/>
</dbReference>